<evidence type="ECO:0000256" key="9">
    <source>
        <dbReference type="PIRSR" id="PIRSR001434-2"/>
    </source>
</evidence>
<dbReference type="InterPro" id="IPR015424">
    <property type="entry name" value="PyrdxlP-dep_Trfase"/>
</dbReference>
<dbReference type="PANTHER" id="PTHR43797">
    <property type="entry name" value="HOMOCYSTEINE/CYSTEINE SYNTHASE"/>
    <property type="match status" value="1"/>
</dbReference>
<dbReference type="GO" id="GO:0003961">
    <property type="term" value="F:O-acetylhomoserine aminocarboxypropyltransferase activity"/>
    <property type="evidence" value="ECO:0007669"/>
    <property type="project" value="TreeGrafter"/>
</dbReference>
<dbReference type="GO" id="GO:0047982">
    <property type="term" value="F:homocysteine desulfhydrase activity"/>
    <property type="evidence" value="ECO:0007669"/>
    <property type="project" value="UniProtKB-EC"/>
</dbReference>
<dbReference type="InterPro" id="IPR000277">
    <property type="entry name" value="Cys/Met-Metab_PyrdxlP-dep_enz"/>
</dbReference>
<dbReference type="PANTHER" id="PTHR43797:SF2">
    <property type="entry name" value="HOMOCYSTEINE_CYSTEINE SYNTHASE"/>
    <property type="match status" value="1"/>
</dbReference>
<evidence type="ECO:0000256" key="4">
    <source>
        <dbReference type="ARBA" id="ARBA00022898"/>
    </source>
</evidence>
<sequence length="414" mass="45764">MKYDTSLLHGNFSGDRNTGATLIPIYQTSAFGQDSAEQIEKIFHNQAAGFAYTRINNPTVASFENRITYLEGGIASVATSSGMAAIAAAFLNILSSGDEVISKSSVFGGTLDLFKDLENLGIKVRYVEDITKEVLEGLVNNRTKAVFAETIGNPKLDVTDIKEAAEIIHSYNLPFILDNTTATTYLVRGIDLGADIIINSASKYINGSSNSISGIITDSGNYAWSLEKYPIMKDYIRLGRLAFTAKLRSDTFRNLGCCLSPMNAYYNALGLETLSLRMERHCTNALKLAESLDGKEGIREIAYPLLQSNPYYAIAKKQFKDKGGGIFTLRLYTKERAFAFINQLKYAINITNIGDTKTLVIHPASTIYAHSNEEEQEKAGVYEDLIRVSVGIEDIEDLMEDFHQALTYVNENFK</sequence>
<keyword evidence="12" id="KW-1185">Reference proteome</keyword>
<dbReference type="SUPFAM" id="SSF53383">
    <property type="entry name" value="PLP-dependent transferases"/>
    <property type="match status" value="1"/>
</dbReference>
<accession>A0A858BSU6</accession>
<feature type="modified residue" description="N6-(pyridoxal phosphate)lysine" evidence="9">
    <location>
        <position position="203"/>
    </location>
</feature>
<dbReference type="EC" id="4.4.1.2" evidence="5"/>
<comment type="catalytic activity">
    <reaction evidence="7">
        <text>L-homocysteine + H2O = 2-oxobutanoate + hydrogen sulfide + NH4(+) + H(+)</text>
        <dbReference type="Rhea" id="RHEA:14501"/>
        <dbReference type="ChEBI" id="CHEBI:15377"/>
        <dbReference type="ChEBI" id="CHEBI:15378"/>
        <dbReference type="ChEBI" id="CHEBI:16763"/>
        <dbReference type="ChEBI" id="CHEBI:28938"/>
        <dbReference type="ChEBI" id="CHEBI:29919"/>
        <dbReference type="ChEBI" id="CHEBI:58199"/>
        <dbReference type="EC" id="4.4.1.2"/>
    </reaction>
    <physiologicalReaction direction="left-to-right" evidence="7">
        <dbReference type="Rhea" id="RHEA:14502"/>
    </physiologicalReaction>
</comment>
<comment type="similarity">
    <text evidence="2 10">Belongs to the trans-sulfuration enzymes family.</text>
</comment>
<dbReference type="Pfam" id="PF01053">
    <property type="entry name" value="Cys_Met_Meta_PP"/>
    <property type="match status" value="1"/>
</dbReference>
<evidence type="ECO:0000256" key="8">
    <source>
        <dbReference type="ARBA" id="ARBA00052699"/>
    </source>
</evidence>
<dbReference type="Gene3D" id="3.40.640.10">
    <property type="entry name" value="Type I PLP-dependent aspartate aminotransferase-like (Major domain)"/>
    <property type="match status" value="1"/>
</dbReference>
<organism evidence="11 12">
    <name type="scientific">Aminipila butyrica</name>
    <dbReference type="NCBI Taxonomy" id="433296"/>
    <lineage>
        <taxon>Bacteria</taxon>
        <taxon>Bacillati</taxon>
        <taxon>Bacillota</taxon>
        <taxon>Clostridia</taxon>
        <taxon>Peptostreptococcales</taxon>
        <taxon>Anaerovoracaceae</taxon>
        <taxon>Aminipila</taxon>
    </lineage>
</organism>
<dbReference type="Proteomes" id="UP000466848">
    <property type="component" value="Chromosome"/>
</dbReference>
<evidence type="ECO:0000256" key="1">
    <source>
        <dbReference type="ARBA" id="ARBA00001933"/>
    </source>
</evidence>
<dbReference type="RefSeq" id="WP_163064940.1">
    <property type="nucleotide sequence ID" value="NZ_CP048649.1"/>
</dbReference>
<evidence type="ECO:0000313" key="12">
    <source>
        <dbReference type="Proteomes" id="UP000466848"/>
    </source>
</evidence>
<reference evidence="11 12" key="1">
    <citation type="submission" date="2020-02" db="EMBL/GenBank/DDBJ databases">
        <authorList>
            <person name="Kim Y.B."/>
            <person name="Roh S.W."/>
        </authorList>
    </citation>
    <scope>NUCLEOTIDE SEQUENCE [LARGE SCALE GENOMIC DNA]</scope>
    <source>
        <strain evidence="11 12">DSM 103574</strain>
    </source>
</reference>
<dbReference type="GO" id="GO:0006535">
    <property type="term" value="P:cysteine biosynthetic process from serine"/>
    <property type="evidence" value="ECO:0007669"/>
    <property type="project" value="TreeGrafter"/>
</dbReference>
<evidence type="ECO:0000256" key="5">
    <source>
        <dbReference type="ARBA" id="ARBA00047175"/>
    </source>
</evidence>
<gene>
    <name evidence="11" type="ORF">Ami103574_01275</name>
</gene>
<dbReference type="FunFam" id="3.40.640.10:FF:000046">
    <property type="entry name" value="Cystathionine gamma-lyase"/>
    <property type="match status" value="1"/>
</dbReference>
<dbReference type="GO" id="GO:0005737">
    <property type="term" value="C:cytoplasm"/>
    <property type="evidence" value="ECO:0007669"/>
    <property type="project" value="TreeGrafter"/>
</dbReference>
<dbReference type="EMBL" id="CP048649">
    <property type="protein sequence ID" value="QIB68020.1"/>
    <property type="molecule type" value="Genomic_DNA"/>
</dbReference>
<proteinExistence type="inferred from homology"/>
<evidence type="ECO:0000256" key="7">
    <source>
        <dbReference type="ARBA" id="ARBA00048780"/>
    </source>
</evidence>
<dbReference type="InterPro" id="IPR015422">
    <property type="entry name" value="PyrdxlP-dep_Trfase_small"/>
</dbReference>
<dbReference type="PIRSF" id="PIRSF001434">
    <property type="entry name" value="CGS"/>
    <property type="match status" value="1"/>
</dbReference>
<dbReference type="GO" id="GO:0030170">
    <property type="term" value="F:pyridoxal phosphate binding"/>
    <property type="evidence" value="ECO:0007669"/>
    <property type="project" value="InterPro"/>
</dbReference>
<dbReference type="GO" id="GO:0071269">
    <property type="term" value="P:L-homocysteine biosynthetic process"/>
    <property type="evidence" value="ECO:0007669"/>
    <property type="project" value="TreeGrafter"/>
</dbReference>
<evidence type="ECO:0000256" key="2">
    <source>
        <dbReference type="ARBA" id="ARBA00009077"/>
    </source>
</evidence>
<dbReference type="GO" id="GO:0004124">
    <property type="term" value="F:cysteine synthase activity"/>
    <property type="evidence" value="ECO:0007669"/>
    <property type="project" value="TreeGrafter"/>
</dbReference>
<keyword evidence="3 11" id="KW-0808">Transferase</keyword>
<comment type="catalytic activity">
    <reaction evidence="8">
        <text>L-methionine + H2O = methanethiol + 2-oxobutanoate + NH4(+)</text>
        <dbReference type="Rhea" id="RHEA:23800"/>
        <dbReference type="ChEBI" id="CHEBI:15377"/>
        <dbReference type="ChEBI" id="CHEBI:16007"/>
        <dbReference type="ChEBI" id="CHEBI:16763"/>
        <dbReference type="ChEBI" id="CHEBI:28938"/>
        <dbReference type="ChEBI" id="CHEBI:57844"/>
        <dbReference type="EC" id="4.4.1.11"/>
    </reaction>
    <physiologicalReaction direction="left-to-right" evidence="8">
        <dbReference type="Rhea" id="RHEA:23801"/>
    </physiologicalReaction>
</comment>
<protein>
    <recommendedName>
        <fullName evidence="5">homocysteine desulfhydrase</fullName>
        <ecNumber evidence="5">4.4.1.2</ecNumber>
    </recommendedName>
    <alternativeName>
        <fullName evidence="6">Homocysteine desulfhydrase</fullName>
    </alternativeName>
</protein>
<dbReference type="KEGG" id="abut:Ami103574_01275"/>
<dbReference type="Gene3D" id="3.90.1150.10">
    <property type="entry name" value="Aspartate Aminotransferase, domain 1"/>
    <property type="match status" value="1"/>
</dbReference>
<dbReference type="GO" id="GO:0019346">
    <property type="term" value="P:transsulfuration"/>
    <property type="evidence" value="ECO:0007669"/>
    <property type="project" value="InterPro"/>
</dbReference>
<keyword evidence="4 9" id="KW-0663">Pyridoxal phosphate</keyword>
<evidence type="ECO:0000256" key="10">
    <source>
        <dbReference type="RuleBase" id="RU362118"/>
    </source>
</evidence>
<dbReference type="AlphaFoldDB" id="A0A858BSU6"/>
<evidence type="ECO:0000313" key="11">
    <source>
        <dbReference type="EMBL" id="QIB68020.1"/>
    </source>
</evidence>
<dbReference type="InterPro" id="IPR006235">
    <property type="entry name" value="OAc-hSer/O-AcSer_sulfhydrylase"/>
</dbReference>
<comment type="cofactor">
    <cofactor evidence="1 10">
        <name>pyridoxal 5'-phosphate</name>
        <dbReference type="ChEBI" id="CHEBI:597326"/>
    </cofactor>
</comment>
<name>A0A858BSU6_9FIRM</name>
<dbReference type="GO" id="GO:0018826">
    <property type="term" value="F:methionine gamma-lyase activity"/>
    <property type="evidence" value="ECO:0007669"/>
    <property type="project" value="UniProtKB-EC"/>
</dbReference>
<evidence type="ECO:0000256" key="6">
    <source>
        <dbReference type="ARBA" id="ARBA00047199"/>
    </source>
</evidence>
<dbReference type="CDD" id="cd00614">
    <property type="entry name" value="CGS_like"/>
    <property type="match status" value="1"/>
</dbReference>
<evidence type="ECO:0000256" key="3">
    <source>
        <dbReference type="ARBA" id="ARBA00022679"/>
    </source>
</evidence>
<dbReference type="InterPro" id="IPR015421">
    <property type="entry name" value="PyrdxlP-dep_Trfase_major"/>
</dbReference>